<comment type="similarity">
    <text evidence="5">Belongs to the 4-toluene sulfonate uptake permease (TSUP) (TC 2.A.102) family.</text>
</comment>
<dbReference type="PANTHER" id="PTHR43483">
    <property type="entry name" value="MEMBRANE TRANSPORTER PROTEIN HI_0806-RELATED"/>
    <property type="match status" value="1"/>
</dbReference>
<feature type="transmembrane region" description="Helical" evidence="5">
    <location>
        <begin position="239"/>
        <end position="258"/>
    </location>
</feature>
<evidence type="ECO:0000256" key="5">
    <source>
        <dbReference type="RuleBase" id="RU363041"/>
    </source>
</evidence>
<evidence type="ECO:0000256" key="4">
    <source>
        <dbReference type="ARBA" id="ARBA00023136"/>
    </source>
</evidence>
<keyword evidence="7" id="KW-1185">Reference proteome</keyword>
<gene>
    <name evidence="6" type="ORF">GCM10009788_53910</name>
</gene>
<keyword evidence="3 5" id="KW-1133">Transmembrane helix</keyword>
<reference evidence="6 7" key="1">
    <citation type="journal article" date="2019" name="Int. J. Syst. Evol. Microbiol.">
        <title>The Global Catalogue of Microorganisms (GCM) 10K type strain sequencing project: providing services to taxonomists for standard genome sequencing and annotation.</title>
        <authorList>
            <consortium name="The Broad Institute Genomics Platform"/>
            <consortium name="The Broad Institute Genome Sequencing Center for Infectious Disease"/>
            <person name="Wu L."/>
            <person name="Ma J."/>
        </authorList>
    </citation>
    <scope>NUCLEOTIDE SEQUENCE [LARGE SCALE GENOMIC DNA]</scope>
    <source>
        <strain evidence="6 7">JCM 14942</strain>
    </source>
</reference>
<dbReference type="PANTHER" id="PTHR43483:SF3">
    <property type="entry name" value="MEMBRANE TRANSPORTER PROTEIN HI_0806-RELATED"/>
    <property type="match status" value="1"/>
</dbReference>
<name>A0ABN2BPR7_9ACTN</name>
<dbReference type="RefSeq" id="WP_141006944.1">
    <property type="nucleotide sequence ID" value="NZ_BAAAOR010000040.1"/>
</dbReference>
<feature type="transmembrane region" description="Helical" evidence="5">
    <location>
        <begin position="73"/>
        <end position="92"/>
    </location>
</feature>
<evidence type="ECO:0000256" key="2">
    <source>
        <dbReference type="ARBA" id="ARBA00022692"/>
    </source>
</evidence>
<dbReference type="Pfam" id="PF01925">
    <property type="entry name" value="TauE"/>
    <property type="match status" value="1"/>
</dbReference>
<comment type="subcellular location">
    <subcellularLocation>
        <location evidence="5">Cell membrane</location>
        <topology evidence="5">Multi-pass membrane protein</topology>
    </subcellularLocation>
    <subcellularLocation>
        <location evidence="1">Membrane</location>
        <topology evidence="1">Multi-pass membrane protein</topology>
    </subcellularLocation>
</comment>
<evidence type="ECO:0000313" key="6">
    <source>
        <dbReference type="EMBL" id="GAA1544650.1"/>
    </source>
</evidence>
<evidence type="ECO:0000256" key="1">
    <source>
        <dbReference type="ARBA" id="ARBA00004141"/>
    </source>
</evidence>
<feature type="transmembrane region" description="Helical" evidence="5">
    <location>
        <begin position="104"/>
        <end position="120"/>
    </location>
</feature>
<comment type="caution">
    <text evidence="6">The sequence shown here is derived from an EMBL/GenBank/DDBJ whole genome shotgun (WGS) entry which is preliminary data.</text>
</comment>
<keyword evidence="4 5" id="KW-0472">Membrane</keyword>
<evidence type="ECO:0000256" key="3">
    <source>
        <dbReference type="ARBA" id="ARBA00022989"/>
    </source>
</evidence>
<feature type="transmembrane region" description="Helical" evidence="5">
    <location>
        <begin position="140"/>
        <end position="169"/>
    </location>
</feature>
<proteinExistence type="inferred from homology"/>
<dbReference type="InterPro" id="IPR002781">
    <property type="entry name" value="TM_pro_TauE-like"/>
</dbReference>
<organism evidence="6 7">
    <name type="scientific">Nocardioides humi</name>
    <dbReference type="NCBI Taxonomy" id="449461"/>
    <lineage>
        <taxon>Bacteria</taxon>
        <taxon>Bacillati</taxon>
        <taxon>Actinomycetota</taxon>
        <taxon>Actinomycetes</taxon>
        <taxon>Propionibacteriales</taxon>
        <taxon>Nocardioidaceae</taxon>
        <taxon>Nocardioides</taxon>
    </lineage>
</organism>
<sequence length="262" mass="25951">MDGATLAVGLVAGALIAAVTAPVGVSGAVFLLPVQLDVLRVPNPAVTPTNLLFNVVSAPGALWRYHRAGQHPGALTTPMLVGTVPGVVLGAVLRVQVVPDARSFRLVAAAVLLPIGGWLVRRSLRRTTPADPAPRPVTGASIAVAGAVVGVVGGVYGIGGGSILAPLLVARGLPVAKVAPAALASTLVTSLVGALTFAVLATGGDRAAAPDWTLGIACGLGGLVGGYVGAGWHRRLDEARLTGLLGLVALALAAVYLVRGLG</sequence>
<accession>A0ABN2BPR7</accession>
<evidence type="ECO:0000313" key="7">
    <source>
        <dbReference type="Proteomes" id="UP001500842"/>
    </source>
</evidence>
<dbReference type="EMBL" id="BAAAOR010000040">
    <property type="protein sequence ID" value="GAA1544650.1"/>
    <property type="molecule type" value="Genomic_DNA"/>
</dbReference>
<dbReference type="Proteomes" id="UP001500842">
    <property type="component" value="Unassembled WGS sequence"/>
</dbReference>
<protein>
    <recommendedName>
        <fullName evidence="5">Probable membrane transporter protein</fullName>
    </recommendedName>
</protein>
<feature type="transmembrane region" description="Helical" evidence="5">
    <location>
        <begin position="212"/>
        <end position="232"/>
    </location>
</feature>
<feature type="transmembrane region" description="Helical" evidence="5">
    <location>
        <begin position="181"/>
        <end position="200"/>
    </location>
</feature>
<keyword evidence="2 5" id="KW-0812">Transmembrane</keyword>
<keyword evidence="5" id="KW-1003">Cell membrane</keyword>